<organism evidence="2 3">
    <name type="scientific">Asparagus officinalis</name>
    <name type="common">Garden asparagus</name>
    <dbReference type="NCBI Taxonomy" id="4686"/>
    <lineage>
        <taxon>Eukaryota</taxon>
        <taxon>Viridiplantae</taxon>
        <taxon>Streptophyta</taxon>
        <taxon>Embryophyta</taxon>
        <taxon>Tracheophyta</taxon>
        <taxon>Spermatophyta</taxon>
        <taxon>Magnoliopsida</taxon>
        <taxon>Liliopsida</taxon>
        <taxon>Asparagales</taxon>
        <taxon>Asparagaceae</taxon>
        <taxon>Asparagoideae</taxon>
        <taxon>Asparagus</taxon>
    </lineage>
</organism>
<feature type="region of interest" description="Disordered" evidence="1">
    <location>
        <begin position="106"/>
        <end position="147"/>
    </location>
</feature>
<accession>A0A5P1EBY2</accession>
<proteinExistence type="predicted"/>
<dbReference type="Gramene" id="ONK63324">
    <property type="protein sequence ID" value="ONK63324"/>
    <property type="gene ID" value="A4U43_C07F13830"/>
</dbReference>
<dbReference type="EMBL" id="CM007387">
    <property type="protein sequence ID" value="ONK63324.1"/>
    <property type="molecule type" value="Genomic_DNA"/>
</dbReference>
<name>A0A5P1EBY2_ASPOF</name>
<dbReference type="AlphaFoldDB" id="A0A5P1EBY2"/>
<reference evidence="3" key="1">
    <citation type="journal article" date="2017" name="Nat. Commun.">
        <title>The asparagus genome sheds light on the origin and evolution of a young Y chromosome.</title>
        <authorList>
            <person name="Harkess A."/>
            <person name="Zhou J."/>
            <person name="Xu C."/>
            <person name="Bowers J.E."/>
            <person name="Van der Hulst R."/>
            <person name="Ayyampalayam S."/>
            <person name="Mercati F."/>
            <person name="Riccardi P."/>
            <person name="McKain M.R."/>
            <person name="Kakrana A."/>
            <person name="Tang H."/>
            <person name="Ray J."/>
            <person name="Groenendijk J."/>
            <person name="Arikit S."/>
            <person name="Mathioni S.M."/>
            <person name="Nakano M."/>
            <person name="Shan H."/>
            <person name="Telgmann-Rauber A."/>
            <person name="Kanno A."/>
            <person name="Yue Z."/>
            <person name="Chen H."/>
            <person name="Li W."/>
            <person name="Chen Y."/>
            <person name="Xu X."/>
            <person name="Zhang Y."/>
            <person name="Luo S."/>
            <person name="Chen H."/>
            <person name="Gao J."/>
            <person name="Mao Z."/>
            <person name="Pires J.C."/>
            <person name="Luo M."/>
            <person name="Kudrna D."/>
            <person name="Wing R.A."/>
            <person name="Meyers B.C."/>
            <person name="Yi K."/>
            <person name="Kong H."/>
            <person name="Lavrijsen P."/>
            <person name="Sunseri F."/>
            <person name="Falavigna A."/>
            <person name="Ye Y."/>
            <person name="Leebens-Mack J.H."/>
            <person name="Chen G."/>
        </authorList>
    </citation>
    <scope>NUCLEOTIDE SEQUENCE [LARGE SCALE GENOMIC DNA]</scope>
    <source>
        <strain evidence="3">cv. DH0086</strain>
    </source>
</reference>
<evidence type="ECO:0000256" key="1">
    <source>
        <dbReference type="SAM" id="MobiDB-lite"/>
    </source>
</evidence>
<dbReference type="Proteomes" id="UP000243459">
    <property type="component" value="Chromosome 7"/>
</dbReference>
<gene>
    <name evidence="2" type="ORF">A4U43_C07F13830</name>
</gene>
<keyword evidence="3" id="KW-1185">Reference proteome</keyword>
<evidence type="ECO:0000313" key="3">
    <source>
        <dbReference type="Proteomes" id="UP000243459"/>
    </source>
</evidence>
<sequence>MSMLVFLDLNLQPYQISWLVGSMSPSIMPPPPPSMVVGSTVDESCSWRVPLVGDNWWGPEAESVGGKGLLFDLNEPPPDQEMSSPIEEIGDSEAINLELNYSYHDQYYDDGDDGRESCNDGYIDGQSGDDDDDNDGDGDDDEKVMTWSTWIEMERSEWEKSDEKTERFSLVVDEEENRLFWETCLASGYP</sequence>
<feature type="compositionally biased region" description="Acidic residues" evidence="1">
    <location>
        <begin position="127"/>
        <end position="142"/>
    </location>
</feature>
<protein>
    <submittedName>
        <fullName evidence="2">Uncharacterized protein</fullName>
    </submittedName>
</protein>
<evidence type="ECO:0000313" key="2">
    <source>
        <dbReference type="EMBL" id="ONK63324.1"/>
    </source>
</evidence>